<dbReference type="EMBL" id="CALNXI010000386">
    <property type="protein sequence ID" value="CAH3026052.1"/>
    <property type="molecule type" value="Genomic_DNA"/>
</dbReference>
<gene>
    <name evidence="2" type="ORF">PEVE_00027937</name>
</gene>
<sequence length="82" mass="9275">MFVPEQSPVPEKGDLYLVNDFMVLTSVSHLGFLSIYYSCSSTVKVIRTDLSLRRSTFRTQRPIVSVHFSVSSCDLCARNIDL</sequence>
<feature type="non-terminal residue" evidence="2">
    <location>
        <position position="82"/>
    </location>
</feature>
<dbReference type="Proteomes" id="UP001159427">
    <property type="component" value="Unassembled WGS sequence"/>
</dbReference>
<reference evidence="2 3" key="1">
    <citation type="submission" date="2022-05" db="EMBL/GenBank/DDBJ databases">
        <authorList>
            <consortium name="Genoscope - CEA"/>
            <person name="William W."/>
        </authorList>
    </citation>
    <scope>NUCLEOTIDE SEQUENCE [LARGE SCALE GENOMIC DNA]</scope>
</reference>
<feature type="transmembrane region" description="Helical" evidence="1">
    <location>
        <begin position="15"/>
        <end position="37"/>
    </location>
</feature>
<evidence type="ECO:0000313" key="3">
    <source>
        <dbReference type="Proteomes" id="UP001159427"/>
    </source>
</evidence>
<keyword evidence="3" id="KW-1185">Reference proteome</keyword>
<comment type="caution">
    <text evidence="2">The sequence shown here is derived from an EMBL/GenBank/DDBJ whole genome shotgun (WGS) entry which is preliminary data.</text>
</comment>
<name>A0ABN8MFW4_9CNID</name>
<evidence type="ECO:0000256" key="1">
    <source>
        <dbReference type="SAM" id="Phobius"/>
    </source>
</evidence>
<evidence type="ECO:0000313" key="2">
    <source>
        <dbReference type="EMBL" id="CAH3026052.1"/>
    </source>
</evidence>
<protein>
    <submittedName>
        <fullName evidence="2">Uncharacterized protein</fullName>
    </submittedName>
</protein>
<accession>A0ABN8MFW4</accession>
<keyword evidence="1" id="KW-0472">Membrane</keyword>
<proteinExistence type="predicted"/>
<organism evidence="2 3">
    <name type="scientific">Porites evermanni</name>
    <dbReference type="NCBI Taxonomy" id="104178"/>
    <lineage>
        <taxon>Eukaryota</taxon>
        <taxon>Metazoa</taxon>
        <taxon>Cnidaria</taxon>
        <taxon>Anthozoa</taxon>
        <taxon>Hexacorallia</taxon>
        <taxon>Scleractinia</taxon>
        <taxon>Fungiina</taxon>
        <taxon>Poritidae</taxon>
        <taxon>Porites</taxon>
    </lineage>
</organism>
<keyword evidence="1" id="KW-0812">Transmembrane</keyword>
<keyword evidence="1" id="KW-1133">Transmembrane helix</keyword>